<dbReference type="GO" id="GO:0043025">
    <property type="term" value="C:neuronal cell body"/>
    <property type="evidence" value="ECO:0007669"/>
    <property type="project" value="TreeGrafter"/>
</dbReference>
<comment type="subcellular location">
    <subcellularLocation>
        <location evidence="1 8">Cell membrane</location>
        <topology evidence="1 8">Multi-pass membrane protein</topology>
    </subcellularLocation>
</comment>
<evidence type="ECO:0000256" key="4">
    <source>
        <dbReference type="ARBA" id="ARBA00022989"/>
    </source>
</evidence>
<keyword evidence="7 8" id="KW-0807">Transducer</keyword>
<dbReference type="GO" id="GO:0008049">
    <property type="term" value="P:male courtship behavior"/>
    <property type="evidence" value="ECO:0007669"/>
    <property type="project" value="TreeGrafter"/>
</dbReference>
<dbReference type="InParanoid" id="A0A7E5WSR7"/>
<keyword evidence="5 8" id="KW-0472">Membrane</keyword>
<evidence type="ECO:0000256" key="3">
    <source>
        <dbReference type="ARBA" id="ARBA00022692"/>
    </source>
</evidence>
<organism evidence="9 10">
    <name type="scientific">Trichoplusia ni</name>
    <name type="common">Cabbage looper</name>
    <dbReference type="NCBI Taxonomy" id="7111"/>
    <lineage>
        <taxon>Eukaryota</taxon>
        <taxon>Metazoa</taxon>
        <taxon>Ecdysozoa</taxon>
        <taxon>Arthropoda</taxon>
        <taxon>Hexapoda</taxon>
        <taxon>Insecta</taxon>
        <taxon>Pterygota</taxon>
        <taxon>Neoptera</taxon>
        <taxon>Endopterygota</taxon>
        <taxon>Lepidoptera</taxon>
        <taxon>Glossata</taxon>
        <taxon>Ditrysia</taxon>
        <taxon>Noctuoidea</taxon>
        <taxon>Noctuidae</taxon>
        <taxon>Plusiinae</taxon>
        <taxon>Trichoplusia</taxon>
    </lineage>
</organism>
<dbReference type="GO" id="GO:0007635">
    <property type="term" value="P:chemosensory behavior"/>
    <property type="evidence" value="ECO:0007669"/>
    <property type="project" value="TreeGrafter"/>
</dbReference>
<feature type="transmembrane region" description="Helical" evidence="8">
    <location>
        <begin position="284"/>
        <end position="306"/>
    </location>
</feature>
<dbReference type="GO" id="GO:0007165">
    <property type="term" value="P:signal transduction"/>
    <property type="evidence" value="ECO:0007669"/>
    <property type="project" value="UniProtKB-KW"/>
</dbReference>
<evidence type="ECO:0000256" key="8">
    <source>
        <dbReference type="RuleBase" id="RU363108"/>
    </source>
</evidence>
<dbReference type="FunCoup" id="A0A7E5WSR7">
    <property type="interactions" value="18"/>
</dbReference>
<keyword evidence="6 8" id="KW-0675">Receptor</keyword>
<name>A0A7E5WSR7_TRINI</name>
<dbReference type="InterPro" id="IPR013604">
    <property type="entry name" value="7TM_chemorcpt"/>
</dbReference>
<reference evidence="10" key="1">
    <citation type="submission" date="2025-08" db="UniProtKB">
        <authorList>
            <consortium name="RefSeq"/>
        </authorList>
    </citation>
    <scope>IDENTIFICATION</scope>
</reference>
<keyword evidence="3 8" id="KW-0812">Transmembrane</keyword>
<feature type="transmembrane region" description="Helical" evidence="8">
    <location>
        <begin position="62"/>
        <end position="81"/>
    </location>
</feature>
<proteinExistence type="inferred from homology"/>
<feature type="transmembrane region" description="Helical" evidence="8">
    <location>
        <begin position="318"/>
        <end position="336"/>
    </location>
</feature>
<comment type="similarity">
    <text evidence="8">Belongs to the insect chemoreceptor superfamily. Gustatory receptor (GR) family.</text>
</comment>
<dbReference type="AlphaFoldDB" id="A0A7E5WSR7"/>
<dbReference type="OrthoDB" id="7354650at2759"/>
<feature type="transmembrane region" description="Helical" evidence="8">
    <location>
        <begin position="154"/>
        <end position="174"/>
    </location>
</feature>
<dbReference type="GO" id="GO:0050909">
    <property type="term" value="P:sensory perception of taste"/>
    <property type="evidence" value="ECO:0007669"/>
    <property type="project" value="InterPro"/>
</dbReference>
<accession>A0A7E5WSR7</accession>
<gene>
    <name evidence="10" type="primary">LOC113505393</name>
</gene>
<evidence type="ECO:0000256" key="2">
    <source>
        <dbReference type="ARBA" id="ARBA00022475"/>
    </source>
</evidence>
<evidence type="ECO:0000256" key="6">
    <source>
        <dbReference type="ARBA" id="ARBA00023170"/>
    </source>
</evidence>
<dbReference type="PANTHER" id="PTHR21143">
    <property type="entry name" value="INVERTEBRATE GUSTATORY RECEPTOR"/>
    <property type="match status" value="1"/>
</dbReference>
<comment type="function">
    <text evidence="8">Gustatory receptor which mediates acceptance or avoidance behavior, depending on its substrates.</text>
</comment>
<dbReference type="PANTHER" id="PTHR21143:SF104">
    <property type="entry name" value="GUSTATORY RECEPTOR 8A-RELATED"/>
    <property type="match status" value="1"/>
</dbReference>
<evidence type="ECO:0000256" key="1">
    <source>
        <dbReference type="ARBA" id="ARBA00004651"/>
    </source>
</evidence>
<keyword evidence="9" id="KW-1185">Reference proteome</keyword>
<evidence type="ECO:0000313" key="9">
    <source>
        <dbReference type="Proteomes" id="UP000322000"/>
    </source>
</evidence>
<dbReference type="KEGG" id="tnl:113505393"/>
<dbReference type="RefSeq" id="XP_026743868.1">
    <property type="nucleotide sequence ID" value="XM_026888067.1"/>
</dbReference>
<evidence type="ECO:0000256" key="5">
    <source>
        <dbReference type="ARBA" id="ARBA00023136"/>
    </source>
</evidence>
<dbReference type="Proteomes" id="UP000322000">
    <property type="component" value="Chromosome 25"/>
</dbReference>
<sequence length="415" mass="48374">MEVKNEPSDQSVTEEVEDKIRNKNTMNNIISTIKPELILEYCYGIYRFQLVDGELRTASWKYIALGGCIILAYVSLFFNFIRYPATINQIGDFVDMMDEFPTVVVLIQYITTALTASCYVSKVNIRIFTSLQELDTNLQIATSTDFYKQLRSRFIISLILLVMSHLLNGLLDMISTPDFVWGIIVSPLYFMQKLQAFIFCVYVYMVQYRLQVINNYLRVFIQEQKKKTVTVFTIKNKKKVVPETSLNFIGRPSEENVKIQNLASMYDSIGNICSMINQVFNYQIFMTLVSTFVYTVVTIWTSIYFFRKPHNLNQLINIGIWCFGMISNIIIMSFICERLLSVRTKTKVLVNKLIMNYDLPITMRVQAKAFMELVEVWPLRIYIYDMFSVDITLMLKFISVSTTYLIVIVQVSHFL</sequence>
<keyword evidence="4 8" id="KW-1133">Transmembrane helix</keyword>
<dbReference type="GeneID" id="113505393"/>
<dbReference type="Pfam" id="PF08395">
    <property type="entry name" value="7tm_7"/>
    <property type="match status" value="1"/>
</dbReference>
<dbReference type="GO" id="GO:0030424">
    <property type="term" value="C:axon"/>
    <property type="evidence" value="ECO:0007669"/>
    <property type="project" value="TreeGrafter"/>
</dbReference>
<protein>
    <recommendedName>
        <fullName evidence="8">Gustatory receptor</fullName>
    </recommendedName>
</protein>
<dbReference type="GO" id="GO:0030425">
    <property type="term" value="C:dendrite"/>
    <property type="evidence" value="ECO:0007669"/>
    <property type="project" value="TreeGrafter"/>
</dbReference>
<feature type="transmembrane region" description="Helical" evidence="8">
    <location>
        <begin position="180"/>
        <end position="204"/>
    </location>
</feature>
<feature type="transmembrane region" description="Helical" evidence="8">
    <location>
        <begin position="101"/>
        <end position="120"/>
    </location>
</feature>
<dbReference type="GO" id="GO:0005886">
    <property type="term" value="C:plasma membrane"/>
    <property type="evidence" value="ECO:0007669"/>
    <property type="project" value="UniProtKB-SubCell"/>
</dbReference>
<evidence type="ECO:0000313" key="10">
    <source>
        <dbReference type="RefSeq" id="XP_026743868.1"/>
    </source>
</evidence>
<feature type="transmembrane region" description="Helical" evidence="8">
    <location>
        <begin position="393"/>
        <end position="412"/>
    </location>
</feature>
<keyword evidence="2 8" id="KW-1003">Cell membrane</keyword>
<evidence type="ECO:0000256" key="7">
    <source>
        <dbReference type="ARBA" id="ARBA00023224"/>
    </source>
</evidence>